<evidence type="ECO:0000259" key="2">
    <source>
        <dbReference type="PROSITE" id="PS50076"/>
    </source>
</evidence>
<keyword evidence="1" id="KW-1133">Transmembrane helix</keyword>
<dbReference type="Pfam" id="PF00226">
    <property type="entry name" value="DnaJ"/>
    <property type="match status" value="1"/>
</dbReference>
<organism evidence="3 4">
    <name type="scientific">Hepatospora eriocheir</name>
    <dbReference type="NCBI Taxonomy" id="1081669"/>
    <lineage>
        <taxon>Eukaryota</taxon>
        <taxon>Fungi</taxon>
        <taxon>Fungi incertae sedis</taxon>
        <taxon>Microsporidia</taxon>
        <taxon>Hepatosporidae</taxon>
        <taxon>Hepatospora</taxon>
    </lineage>
</organism>
<dbReference type="Proteomes" id="UP000192501">
    <property type="component" value="Unassembled WGS sequence"/>
</dbReference>
<dbReference type="EMBL" id="LTAI01000285">
    <property type="protein sequence ID" value="ORD99150.1"/>
    <property type="molecule type" value="Genomic_DNA"/>
</dbReference>
<accession>A0A1X0QH96</accession>
<dbReference type="PROSITE" id="PS50076">
    <property type="entry name" value="DNAJ_2"/>
    <property type="match status" value="1"/>
</dbReference>
<protein>
    <recommendedName>
        <fullName evidence="2">J domain-containing protein</fullName>
    </recommendedName>
</protein>
<dbReference type="AlphaFoldDB" id="A0A1X0QH96"/>
<dbReference type="Gene3D" id="1.10.287.110">
    <property type="entry name" value="DnaJ domain"/>
    <property type="match status" value="1"/>
</dbReference>
<name>A0A1X0QH96_9MICR</name>
<keyword evidence="1" id="KW-0472">Membrane</keyword>
<evidence type="ECO:0000313" key="4">
    <source>
        <dbReference type="Proteomes" id="UP000192501"/>
    </source>
</evidence>
<dbReference type="SMART" id="SM00271">
    <property type="entry name" value="DnaJ"/>
    <property type="match status" value="1"/>
</dbReference>
<gene>
    <name evidence="3" type="ORF">A0H76_1320</name>
</gene>
<dbReference type="InterPro" id="IPR036869">
    <property type="entry name" value="J_dom_sf"/>
</dbReference>
<feature type="transmembrane region" description="Helical" evidence="1">
    <location>
        <begin position="213"/>
        <end position="231"/>
    </location>
</feature>
<dbReference type="InterPro" id="IPR001623">
    <property type="entry name" value="DnaJ_domain"/>
</dbReference>
<sequence length="233" mass="27501">MNLSKFKTKKEYTESFRSKLDFLDNEDKKLLLNIINTNWSSHFEITRILNAKEGDHYSVLGLNYDSTLKDIEERYLELLPLVHPYKTKIVGSQDAIVKLQHAYYSLNSEEKKFSYDTKTRQYLHPSVPTGYVTATSYRSFNFFELFNGFSLLRTNNIQQSGFNWQFLFNSERNLSDSFTNLERIVDLLIDRNNLFNRRNFIGRSGTNTTRASLIKYFFIMIFLFLSVKIASMF</sequence>
<reference evidence="3 4" key="1">
    <citation type="journal article" date="2017" name="Environ. Microbiol.">
        <title>Decay of the glycolytic pathway and adaptation to intranuclear parasitism within Enterocytozoonidae microsporidia.</title>
        <authorList>
            <person name="Wiredu Boakye D."/>
            <person name="Jaroenlak P."/>
            <person name="Prachumwat A."/>
            <person name="Williams T.A."/>
            <person name="Bateman K.S."/>
            <person name="Itsathitphaisarn O."/>
            <person name="Sritunyalucksana K."/>
            <person name="Paszkiewicz K.H."/>
            <person name="Moore K.A."/>
            <person name="Stentiford G.D."/>
            <person name="Williams B.A."/>
        </authorList>
    </citation>
    <scope>NUCLEOTIDE SEQUENCE [LARGE SCALE GENOMIC DNA]</scope>
    <source>
        <strain evidence="4">canceri</strain>
    </source>
</reference>
<dbReference type="SUPFAM" id="SSF46565">
    <property type="entry name" value="Chaperone J-domain"/>
    <property type="match status" value="1"/>
</dbReference>
<dbReference type="VEuPathDB" id="MicrosporidiaDB:A0H76_1320"/>
<comment type="caution">
    <text evidence="3">The sequence shown here is derived from an EMBL/GenBank/DDBJ whole genome shotgun (WGS) entry which is preliminary data.</text>
</comment>
<proteinExistence type="predicted"/>
<keyword evidence="1" id="KW-0812">Transmembrane</keyword>
<evidence type="ECO:0000256" key="1">
    <source>
        <dbReference type="SAM" id="Phobius"/>
    </source>
</evidence>
<dbReference type="CDD" id="cd06257">
    <property type="entry name" value="DnaJ"/>
    <property type="match status" value="1"/>
</dbReference>
<evidence type="ECO:0000313" key="3">
    <source>
        <dbReference type="EMBL" id="ORD99150.1"/>
    </source>
</evidence>
<feature type="domain" description="J" evidence="2">
    <location>
        <begin position="55"/>
        <end position="119"/>
    </location>
</feature>